<feature type="chain" id="PRO_5022096727" evidence="2">
    <location>
        <begin position="22"/>
        <end position="485"/>
    </location>
</feature>
<feature type="compositionally biased region" description="Acidic residues" evidence="1">
    <location>
        <begin position="123"/>
        <end position="132"/>
    </location>
</feature>
<dbReference type="EMBL" id="FXTP01000001">
    <property type="protein sequence ID" value="SMO37220.1"/>
    <property type="molecule type" value="Genomic_DNA"/>
</dbReference>
<dbReference type="RefSeq" id="WP_142452833.1">
    <property type="nucleotide sequence ID" value="NZ_FXTP01000001.1"/>
</dbReference>
<dbReference type="Pfam" id="PF13620">
    <property type="entry name" value="CarboxypepD_reg"/>
    <property type="match status" value="1"/>
</dbReference>
<dbReference type="SUPFAM" id="SSF49464">
    <property type="entry name" value="Carboxypeptidase regulatory domain-like"/>
    <property type="match status" value="1"/>
</dbReference>
<evidence type="ECO:0000256" key="2">
    <source>
        <dbReference type="SAM" id="SignalP"/>
    </source>
</evidence>
<dbReference type="PROSITE" id="PS51257">
    <property type="entry name" value="PROKAR_LIPOPROTEIN"/>
    <property type="match status" value="1"/>
</dbReference>
<feature type="signal peptide" evidence="2">
    <location>
        <begin position="1"/>
        <end position="21"/>
    </location>
</feature>
<dbReference type="InterPro" id="IPR013783">
    <property type="entry name" value="Ig-like_fold"/>
</dbReference>
<evidence type="ECO:0000313" key="3">
    <source>
        <dbReference type="EMBL" id="SMO37220.1"/>
    </source>
</evidence>
<dbReference type="InterPro" id="IPR008969">
    <property type="entry name" value="CarboxyPept-like_regulatory"/>
</dbReference>
<organism evidence="3 4">
    <name type="scientific">Gracilimonas mengyeensis</name>
    <dbReference type="NCBI Taxonomy" id="1302730"/>
    <lineage>
        <taxon>Bacteria</taxon>
        <taxon>Pseudomonadati</taxon>
        <taxon>Balneolota</taxon>
        <taxon>Balneolia</taxon>
        <taxon>Balneolales</taxon>
        <taxon>Balneolaceae</taxon>
        <taxon>Gracilimonas</taxon>
    </lineage>
</organism>
<reference evidence="3 4" key="1">
    <citation type="submission" date="2017-05" db="EMBL/GenBank/DDBJ databases">
        <authorList>
            <person name="Varghese N."/>
            <person name="Submissions S."/>
        </authorList>
    </citation>
    <scope>NUCLEOTIDE SEQUENCE [LARGE SCALE GENOMIC DNA]</scope>
    <source>
        <strain evidence="3 4">DSM 21985</strain>
    </source>
</reference>
<dbReference type="Gene3D" id="2.60.40.10">
    <property type="entry name" value="Immunoglobulins"/>
    <property type="match status" value="2"/>
</dbReference>
<dbReference type="OrthoDB" id="9764700at2"/>
<gene>
    <name evidence="3" type="ORF">SAMN06265219_101323</name>
</gene>
<keyword evidence="4" id="KW-1185">Reference proteome</keyword>
<keyword evidence="2" id="KW-0732">Signal</keyword>
<sequence>MKRIALLFFVSVLGMSFLACQQEEKDVLVEGTVSELQSGDPIQNATVQVSSPEEFTDIFSRTDSLGQYELTGIDVSEVTDLQITASSSDYVERTRSLKVAPEDVVTDFDFELTEENTGTPGGDGDDDDDDSVTGESQGAARLELINVSEESINVRGTGGVENSTFTFAVLDSAGRPINLDNSVEVQFNMIKSPGGGETILPATVETNAQGRVVGNLASGDSSGVVRLEALIERPEVGLIIRSTPILIAIQSGFPAPDRFFIAPENYNVEGFGIVPGEGSTTYDYAVTASVGDKHGNPVKEGTAVDFRTESAGIIEGSALTDENGRATVLLRPDGSTPTSSPRGIGFFKVFAKTVDENNDYVRQELEMLFTTRNASISVSPQTVEIPANGSQRFSFTVTDLNGNPMAAGTEISVDIPEGLEASGDVGFTLSDHLTPGPGSTEFGFTVSDTDDEDSEVVGTTITIRVVSASSGSETTRTIQGTRAKQ</sequence>
<dbReference type="Gene3D" id="2.60.40.1120">
    <property type="entry name" value="Carboxypeptidase-like, regulatory domain"/>
    <property type="match status" value="1"/>
</dbReference>
<name>A0A521ARE1_9BACT</name>
<feature type="region of interest" description="Disordered" evidence="1">
    <location>
        <begin position="113"/>
        <end position="136"/>
    </location>
</feature>
<protein>
    <submittedName>
        <fullName evidence="3">Ig-like domain (Group 1)</fullName>
    </submittedName>
</protein>
<dbReference type="AlphaFoldDB" id="A0A521ARE1"/>
<accession>A0A521ARE1</accession>
<dbReference type="InterPro" id="IPR008964">
    <property type="entry name" value="Invasin/intimin_cell_adhesion"/>
</dbReference>
<dbReference type="SUPFAM" id="SSF49373">
    <property type="entry name" value="Invasin/intimin cell-adhesion fragments"/>
    <property type="match status" value="1"/>
</dbReference>
<evidence type="ECO:0000256" key="1">
    <source>
        <dbReference type="SAM" id="MobiDB-lite"/>
    </source>
</evidence>
<evidence type="ECO:0000313" key="4">
    <source>
        <dbReference type="Proteomes" id="UP000317557"/>
    </source>
</evidence>
<proteinExistence type="predicted"/>
<dbReference type="Proteomes" id="UP000317557">
    <property type="component" value="Unassembled WGS sequence"/>
</dbReference>